<dbReference type="Proteomes" id="UP001208689">
    <property type="component" value="Chromosome"/>
</dbReference>
<gene>
    <name evidence="1" type="ORF">NEF87_001892</name>
</gene>
<keyword evidence="2" id="KW-1185">Reference proteome</keyword>
<evidence type="ECO:0000313" key="2">
    <source>
        <dbReference type="Proteomes" id="UP001208689"/>
    </source>
</evidence>
<name>A0ABY6HTA1_9ARCH</name>
<organism evidence="1 2">
    <name type="scientific">Candidatus Lokiarchaeum ossiferum</name>
    <dbReference type="NCBI Taxonomy" id="2951803"/>
    <lineage>
        <taxon>Archaea</taxon>
        <taxon>Promethearchaeati</taxon>
        <taxon>Promethearchaeota</taxon>
        <taxon>Promethearchaeia</taxon>
        <taxon>Promethearchaeales</taxon>
        <taxon>Promethearchaeaceae</taxon>
        <taxon>Candidatus Lokiarchaeum</taxon>
    </lineage>
</organism>
<dbReference type="EMBL" id="CP104013">
    <property type="protein sequence ID" value="UYP45607.1"/>
    <property type="molecule type" value="Genomic_DNA"/>
</dbReference>
<protein>
    <submittedName>
        <fullName evidence="1">Uncharacterized protein</fullName>
    </submittedName>
</protein>
<evidence type="ECO:0000313" key="1">
    <source>
        <dbReference type="EMBL" id="UYP45607.1"/>
    </source>
</evidence>
<reference evidence="1" key="1">
    <citation type="submission" date="2022-09" db="EMBL/GenBank/DDBJ databases">
        <title>Actin cytoskeleton and complex cell architecture in an #Asgard archaeon.</title>
        <authorList>
            <person name="Ponce Toledo R.I."/>
            <person name="Schleper C."/>
            <person name="Rodrigues Oliveira T."/>
            <person name="Wollweber F."/>
            <person name="Xu J."/>
            <person name="Rittmann S."/>
            <person name="Klingl A."/>
            <person name="Pilhofer M."/>
        </authorList>
    </citation>
    <scope>NUCLEOTIDE SEQUENCE</scope>
    <source>
        <strain evidence="1">B-35</strain>
    </source>
</reference>
<sequence length="155" mass="18476">MTLETLLHARNISTFPTIEETFNLWQSIYSTQYEVLYHLKILQRIFDHLNLYQDSSLESTPLLSICWKDGRRYQFEWARTMNGDPGYFKELGYKNYQEFYDLTQAKRENFLSQGILLFKQIFLEKINLEGSVDEFLLNVKSFHKSLHDLATDTLN</sequence>
<proteinExistence type="predicted"/>
<accession>A0ABY6HTA1</accession>